<dbReference type="Gene3D" id="3.90.870.30">
    <property type="match status" value="1"/>
</dbReference>
<keyword evidence="3" id="KW-0436">Ligase</keyword>
<dbReference type="PATRIC" id="fig|566551.4.peg.4229"/>
<feature type="compositionally biased region" description="Basic and acidic residues" evidence="11">
    <location>
        <begin position="14"/>
        <end position="26"/>
    </location>
</feature>
<dbReference type="InterPro" id="IPR001792">
    <property type="entry name" value="Acylphosphatase-like_dom"/>
</dbReference>
<comment type="caution">
    <text evidence="14">The sequence shown here is derived from an EMBL/GenBank/DDBJ whole genome shotgun (WGS) entry which is preliminary data.</text>
</comment>
<organism evidence="14 15">
    <name type="scientific">Cedecea davisae DSM 4568</name>
    <dbReference type="NCBI Taxonomy" id="566551"/>
    <lineage>
        <taxon>Bacteria</taxon>
        <taxon>Pseudomonadati</taxon>
        <taxon>Pseudomonadota</taxon>
        <taxon>Gammaproteobacteria</taxon>
        <taxon>Enterobacterales</taxon>
        <taxon>Enterobacteriaceae</taxon>
        <taxon>Cedecea</taxon>
    </lineage>
</organism>
<dbReference type="GO" id="GO:0051604">
    <property type="term" value="P:protein maturation"/>
    <property type="evidence" value="ECO:0007669"/>
    <property type="project" value="TreeGrafter"/>
</dbReference>
<dbReference type="Gene3D" id="3.30.70.100">
    <property type="match status" value="1"/>
</dbReference>
<proteinExistence type="inferred from homology"/>
<dbReference type="Pfam" id="PF17788">
    <property type="entry name" value="HypF_C"/>
    <property type="match status" value="1"/>
</dbReference>
<dbReference type="InterPro" id="IPR006070">
    <property type="entry name" value="Sua5-like_dom"/>
</dbReference>
<dbReference type="AlphaFoldDB" id="S3JIJ0"/>
<dbReference type="PIRSF" id="PIRSF006256">
    <property type="entry name" value="CMPcnvr_hdrg_mat"/>
    <property type="match status" value="1"/>
</dbReference>
<keyword evidence="6" id="KW-0862">Zinc</keyword>
<dbReference type="STRING" id="566551.HMPREF0201_04622"/>
<dbReference type="Gene3D" id="3.30.420.40">
    <property type="match status" value="1"/>
</dbReference>
<gene>
    <name evidence="14" type="ORF">HMPREF0201_04622</name>
</gene>
<keyword evidence="14" id="KW-0808">Transferase</keyword>
<dbReference type="GO" id="GO:0016743">
    <property type="term" value="F:carboxyl- or carbamoyltransferase activity"/>
    <property type="evidence" value="ECO:0007669"/>
    <property type="project" value="UniProtKB-UniRule"/>
</dbReference>
<dbReference type="SUPFAM" id="SSF53067">
    <property type="entry name" value="Actin-like ATPase domain"/>
    <property type="match status" value="1"/>
</dbReference>
<dbReference type="GO" id="GO:0008270">
    <property type="term" value="F:zinc ion binding"/>
    <property type="evidence" value="ECO:0007669"/>
    <property type="project" value="UniProtKB-KW"/>
</dbReference>
<reference evidence="14 15" key="1">
    <citation type="submission" date="2013-04" db="EMBL/GenBank/DDBJ databases">
        <authorList>
            <person name="Weinstock G."/>
            <person name="Sodergren E."/>
            <person name="Lobos E.A."/>
            <person name="Fulton L."/>
            <person name="Fulton R."/>
            <person name="Courtney L."/>
            <person name="Fronick C."/>
            <person name="O'Laughlin M."/>
            <person name="Godfrey J."/>
            <person name="Wilson R.M."/>
            <person name="Miner T."/>
            <person name="Farmer C."/>
            <person name="Delehaunty K."/>
            <person name="Cordes M."/>
            <person name="Minx P."/>
            <person name="Tomlinson C."/>
            <person name="Chen J."/>
            <person name="Wollam A."/>
            <person name="Pepin K.H."/>
            <person name="Palsikar V.B."/>
            <person name="Zhang X."/>
            <person name="Suruliraj S."/>
            <person name="Perna N.T."/>
            <person name="Plunkett G."/>
            <person name="Warren W."/>
            <person name="Mitreva M."/>
            <person name="Mardis E.R."/>
            <person name="Wilson R.K."/>
        </authorList>
    </citation>
    <scope>NUCLEOTIDE SEQUENCE [LARGE SCALE GENOMIC DNA]</scope>
    <source>
        <strain evidence="14 15">DSM 4568</strain>
    </source>
</reference>
<dbReference type="Gene3D" id="3.30.110.120">
    <property type="match status" value="1"/>
</dbReference>
<dbReference type="Pfam" id="PF22521">
    <property type="entry name" value="HypF_C_2"/>
    <property type="match status" value="1"/>
</dbReference>
<dbReference type="InterPro" id="IPR017968">
    <property type="entry name" value="Acylphosphatase_CS"/>
</dbReference>
<evidence type="ECO:0000256" key="5">
    <source>
        <dbReference type="ARBA" id="ARBA00022771"/>
    </source>
</evidence>
<dbReference type="Pfam" id="PF07503">
    <property type="entry name" value="zf-HYPF"/>
    <property type="match status" value="2"/>
</dbReference>
<evidence type="ECO:0000256" key="1">
    <source>
        <dbReference type="ARBA" id="ARBA00004711"/>
    </source>
</evidence>
<evidence type="ECO:0000313" key="14">
    <source>
        <dbReference type="EMBL" id="EPF13019.1"/>
    </source>
</evidence>
<evidence type="ECO:0000256" key="11">
    <source>
        <dbReference type="SAM" id="MobiDB-lite"/>
    </source>
</evidence>
<name>S3JIJ0_9ENTR</name>
<dbReference type="HOGENOM" id="CLU_009164_0_0_6"/>
<feature type="active site" evidence="10">
    <location>
        <position position="54"/>
    </location>
</feature>
<dbReference type="SUPFAM" id="SSF55821">
    <property type="entry name" value="YrdC/RibB"/>
    <property type="match status" value="1"/>
</dbReference>
<dbReference type="GO" id="GO:0003998">
    <property type="term" value="F:acylphosphatase activity"/>
    <property type="evidence" value="ECO:0007669"/>
    <property type="project" value="UniProtKB-EC"/>
</dbReference>
<dbReference type="Proteomes" id="UP000014585">
    <property type="component" value="Unassembled WGS sequence"/>
</dbReference>
<dbReference type="InterPro" id="IPR041440">
    <property type="entry name" value="HypF_C"/>
</dbReference>
<dbReference type="UniPathway" id="UPA00335"/>
<feature type="domain" description="YrdC-like" evidence="13">
    <location>
        <begin position="231"/>
        <end position="407"/>
    </location>
</feature>
<comment type="function">
    <text evidence="9">Involved in the maturation of [NiFe] hydrogenases. Along with HypE, it catalyzes the synthesis of the CN ligands of the active site iron of [NiFe]-hydrogenases. HypF functions as a carbamoyl transferase using carbamoylphosphate as a substrate and transferring the carboxamido moiety in an ATP-dependent reaction to the thiolate of the C-terminal cysteine of HypE yielding a protein-S-carboxamide.</text>
</comment>
<protein>
    <recommendedName>
        <fullName evidence="8 9">Carbamoyltransferase HypF</fullName>
        <ecNumber evidence="9">6.2.-.-</ecNumber>
    </recommendedName>
</protein>
<dbReference type="PANTHER" id="PTHR42959">
    <property type="entry name" value="CARBAMOYLTRANSFERASE"/>
    <property type="match status" value="1"/>
</dbReference>
<dbReference type="InterPro" id="IPR011125">
    <property type="entry name" value="Znf_HypF"/>
</dbReference>
<dbReference type="PROSITE" id="PS00150">
    <property type="entry name" value="ACYLPHOSPHATASE_1"/>
    <property type="match status" value="1"/>
</dbReference>
<dbReference type="Gene3D" id="3.30.420.360">
    <property type="match status" value="1"/>
</dbReference>
<dbReference type="InterPro" id="IPR043129">
    <property type="entry name" value="ATPase_NBD"/>
</dbReference>
<comment type="catalytic activity">
    <reaction evidence="7 9">
        <text>C-terminal L-cysteinyl-[HypE protein] + carbamoyl phosphate + ATP + H2O = C-terminal S-carboxamide-L-cysteinyl-[HypE protein] + AMP + phosphate + diphosphate + H(+)</text>
        <dbReference type="Rhea" id="RHEA:55636"/>
        <dbReference type="Rhea" id="RHEA-COMP:14247"/>
        <dbReference type="Rhea" id="RHEA-COMP:14392"/>
        <dbReference type="ChEBI" id="CHEBI:15377"/>
        <dbReference type="ChEBI" id="CHEBI:15378"/>
        <dbReference type="ChEBI" id="CHEBI:30616"/>
        <dbReference type="ChEBI" id="CHEBI:33019"/>
        <dbReference type="ChEBI" id="CHEBI:43474"/>
        <dbReference type="ChEBI" id="CHEBI:58228"/>
        <dbReference type="ChEBI" id="CHEBI:76913"/>
        <dbReference type="ChEBI" id="CHEBI:139126"/>
        <dbReference type="ChEBI" id="CHEBI:456215"/>
    </reaction>
</comment>
<evidence type="ECO:0000259" key="13">
    <source>
        <dbReference type="PROSITE" id="PS51163"/>
    </source>
</evidence>
<dbReference type="PANTHER" id="PTHR42959:SF1">
    <property type="entry name" value="CARBAMOYLTRANSFERASE HYPF"/>
    <property type="match status" value="1"/>
</dbReference>
<dbReference type="InterPro" id="IPR017945">
    <property type="entry name" value="DHBP_synth_RibB-like_a/b_dom"/>
</dbReference>
<keyword evidence="5" id="KW-0863">Zinc-finger</keyword>
<keyword evidence="10" id="KW-0378">Hydrolase</keyword>
<evidence type="ECO:0000256" key="2">
    <source>
        <dbReference type="ARBA" id="ARBA00008097"/>
    </source>
</evidence>
<evidence type="ECO:0000313" key="15">
    <source>
        <dbReference type="Proteomes" id="UP000014585"/>
    </source>
</evidence>
<evidence type="ECO:0000259" key="12">
    <source>
        <dbReference type="PROSITE" id="PS51160"/>
    </source>
</evidence>
<evidence type="ECO:0000256" key="4">
    <source>
        <dbReference type="ARBA" id="ARBA00022723"/>
    </source>
</evidence>
<dbReference type="EC" id="6.2.-.-" evidence="9"/>
<evidence type="ECO:0000256" key="3">
    <source>
        <dbReference type="ARBA" id="ARBA00022598"/>
    </source>
</evidence>
<evidence type="ECO:0000256" key="6">
    <source>
        <dbReference type="ARBA" id="ARBA00022833"/>
    </source>
</evidence>
<dbReference type="InterPro" id="IPR055128">
    <property type="entry name" value="HypF_C_2"/>
</dbReference>
<dbReference type="InterPro" id="IPR036046">
    <property type="entry name" value="Acylphosphatase-like_dom_sf"/>
</dbReference>
<accession>S3JIJ0</accession>
<evidence type="ECO:0000256" key="7">
    <source>
        <dbReference type="ARBA" id="ARBA00048220"/>
    </source>
</evidence>
<comment type="pathway">
    <text evidence="1 9">Protein modification; [NiFe] hydrogenase maturation.</text>
</comment>
<dbReference type="GO" id="GO:0003725">
    <property type="term" value="F:double-stranded RNA binding"/>
    <property type="evidence" value="ECO:0007669"/>
    <property type="project" value="InterPro"/>
</dbReference>
<dbReference type="Pfam" id="PF00708">
    <property type="entry name" value="Acylphosphatase"/>
    <property type="match status" value="1"/>
</dbReference>
<dbReference type="InterPro" id="IPR051060">
    <property type="entry name" value="Carbamoyltrans_HypF-like"/>
</dbReference>
<dbReference type="NCBIfam" id="TIGR00143">
    <property type="entry name" value="hypF"/>
    <property type="match status" value="1"/>
</dbReference>
<dbReference type="PROSITE" id="PS51160">
    <property type="entry name" value="ACYLPHOSPHATASE_3"/>
    <property type="match status" value="1"/>
</dbReference>
<dbReference type="Pfam" id="PF01300">
    <property type="entry name" value="Sua5_yciO_yrdC"/>
    <property type="match status" value="1"/>
</dbReference>
<dbReference type="PROSITE" id="PS51163">
    <property type="entry name" value="YRDC"/>
    <property type="match status" value="1"/>
</dbReference>
<keyword evidence="4" id="KW-0479">Metal-binding</keyword>
<sequence length="779" mass="83954">MIFTLTPALSLEESEGRSESGAEPKLDPSSSPFGQRVRGTVLRIRGKVQGVGFRPFVWQLAQRLKLSGDVCNDGEGVLVRLGCGPDELIAALYRECPPLARIDSVEQWPLEGEALPQGFTIRHSNSGSMDTQIVPDAATCPACLRELNDPADRRYRYPFINCTHCGPRFTIIRAMPYDRPATVMAAFPLCAACDEEYRNPMDRRFHAQPVACPDCGPQIFWQCGKQRIGGEQGLQRAVSILKSGGIVAIKGLGGFHLAVDARNTAAVERLRKRKQRPAKPLAVMVPDAEGLPAQAVSQLATPASPIVLVASSTLEGLSGAVAPGRNEIGVMLPANPLQHLLMQDFDGPLVMTSGNVNGRPPAIDNQQALDELAEIADGWLLHNRDILQRMDDSVVRASGEVLRRARGFVPDALPLPPGFSGVPPILALGGDLKNTFCLVRGGQAVLSQHLGDLAQEGVEQQWRRALTLMCDIYSFRPEHVALDAHPAYRSASLGREMALPVSPVLHHHAHAAACLAEHGWPLDGGKIIALALDGIGYGADDQLWGGECLLVDYQTCVHAGGLPAVALPGGDLSARQPWRNLLAQCEAFVPGWEQYCETAVLREQNWQPLAKAIVRGVNSPLASSCGRLFDAVAAALGCAPLEQSYEGEAACRLETLALESGFCRHPVTLRLMNGHHDMAVFWQQWLGWQAPPAARAWAFHDALAKGLAELARHHAALAGTTTVVCCGGVLHNRLMRERLAFYLCDLNVLFPTRLPAGDGALSLGQAVVAAARLMNDPQG</sequence>
<comment type="similarity">
    <text evidence="2 9">Belongs to the carbamoyltransferase HypF family.</text>
</comment>
<feature type="region of interest" description="Disordered" evidence="11">
    <location>
        <begin position="1"/>
        <end position="34"/>
    </location>
</feature>
<evidence type="ECO:0000256" key="8">
    <source>
        <dbReference type="ARBA" id="ARBA00072168"/>
    </source>
</evidence>
<dbReference type="EMBL" id="ATDT01000038">
    <property type="protein sequence ID" value="EPF13019.1"/>
    <property type="molecule type" value="Genomic_DNA"/>
</dbReference>
<feature type="domain" description="Acylphosphatase-like" evidence="12">
    <location>
        <begin position="39"/>
        <end position="123"/>
    </location>
</feature>
<evidence type="ECO:0000256" key="9">
    <source>
        <dbReference type="PIRNR" id="PIRNR006256"/>
    </source>
</evidence>
<evidence type="ECO:0000256" key="10">
    <source>
        <dbReference type="PROSITE-ProRule" id="PRU00520"/>
    </source>
</evidence>
<dbReference type="SUPFAM" id="SSF54975">
    <property type="entry name" value="Acylphosphatase/BLUF domain-like"/>
    <property type="match status" value="1"/>
</dbReference>
<dbReference type="FunFam" id="3.30.420.40:FF:000124">
    <property type="entry name" value="Carbamoyltransferase HypF"/>
    <property type="match status" value="1"/>
</dbReference>
<comment type="catalytic activity">
    <reaction evidence="10">
        <text>an acyl phosphate + H2O = a carboxylate + phosphate + H(+)</text>
        <dbReference type="Rhea" id="RHEA:14965"/>
        <dbReference type="ChEBI" id="CHEBI:15377"/>
        <dbReference type="ChEBI" id="CHEBI:15378"/>
        <dbReference type="ChEBI" id="CHEBI:29067"/>
        <dbReference type="ChEBI" id="CHEBI:43474"/>
        <dbReference type="ChEBI" id="CHEBI:59918"/>
        <dbReference type="EC" id="3.6.1.7"/>
    </reaction>
</comment>
<dbReference type="GO" id="GO:0016874">
    <property type="term" value="F:ligase activity"/>
    <property type="evidence" value="ECO:0007669"/>
    <property type="project" value="UniProtKB-UniRule"/>
</dbReference>
<dbReference type="InterPro" id="IPR004421">
    <property type="entry name" value="Carbamoyltransferase_HypF"/>
</dbReference>
<feature type="active site" evidence="10">
    <location>
        <position position="72"/>
    </location>
</feature>